<gene>
    <name evidence="2" type="ORF">HOLleu_40905</name>
</gene>
<dbReference type="Proteomes" id="UP001152320">
    <property type="component" value="Chromosome 22"/>
</dbReference>
<protein>
    <submittedName>
        <fullName evidence="2">Uncharacterized protein</fullName>
    </submittedName>
</protein>
<comment type="caution">
    <text evidence="2">The sequence shown here is derived from an EMBL/GenBank/DDBJ whole genome shotgun (WGS) entry which is preliminary data.</text>
</comment>
<feature type="chain" id="PRO_5040313510" evidence="1">
    <location>
        <begin position="27"/>
        <end position="132"/>
    </location>
</feature>
<accession>A0A9Q1BC09</accession>
<proteinExistence type="predicted"/>
<dbReference type="EMBL" id="JAIZAY010000022">
    <property type="protein sequence ID" value="KAJ8021125.1"/>
    <property type="molecule type" value="Genomic_DNA"/>
</dbReference>
<keyword evidence="1" id="KW-0732">Signal</keyword>
<name>A0A9Q1BC09_HOLLE</name>
<keyword evidence="3" id="KW-1185">Reference proteome</keyword>
<reference evidence="2" key="1">
    <citation type="submission" date="2021-10" db="EMBL/GenBank/DDBJ databases">
        <title>Tropical sea cucumber genome reveals ecological adaptation and Cuvierian tubules defense mechanism.</title>
        <authorList>
            <person name="Chen T."/>
        </authorList>
    </citation>
    <scope>NUCLEOTIDE SEQUENCE</scope>
    <source>
        <strain evidence="2">Nanhai2018</strain>
        <tissue evidence="2">Muscle</tissue>
    </source>
</reference>
<feature type="signal peptide" evidence="1">
    <location>
        <begin position="1"/>
        <end position="26"/>
    </location>
</feature>
<evidence type="ECO:0000313" key="3">
    <source>
        <dbReference type="Proteomes" id="UP001152320"/>
    </source>
</evidence>
<sequence length="132" mass="15526">MKRSVRLTLNGFLCIFVLLLPSLSIAQPYYGDYGDYVYPWERAQLAVKRRFNPVPRSPVYTSRKSLGDMISKMVGRRLVDDSTYRGKRPSYPIRPGLVTWDALRGEQQRLSQDKLRNQLKMNEKFFIQHGRR</sequence>
<organism evidence="2 3">
    <name type="scientific">Holothuria leucospilota</name>
    <name type="common">Black long sea cucumber</name>
    <name type="synonym">Mertensiothuria leucospilota</name>
    <dbReference type="NCBI Taxonomy" id="206669"/>
    <lineage>
        <taxon>Eukaryota</taxon>
        <taxon>Metazoa</taxon>
        <taxon>Echinodermata</taxon>
        <taxon>Eleutherozoa</taxon>
        <taxon>Echinozoa</taxon>
        <taxon>Holothuroidea</taxon>
        <taxon>Aspidochirotacea</taxon>
        <taxon>Aspidochirotida</taxon>
        <taxon>Holothuriidae</taxon>
        <taxon>Holothuria</taxon>
    </lineage>
</organism>
<evidence type="ECO:0000313" key="2">
    <source>
        <dbReference type="EMBL" id="KAJ8021125.1"/>
    </source>
</evidence>
<evidence type="ECO:0000256" key="1">
    <source>
        <dbReference type="SAM" id="SignalP"/>
    </source>
</evidence>
<dbReference type="AlphaFoldDB" id="A0A9Q1BC09"/>